<dbReference type="Gene3D" id="1.10.1140.10">
    <property type="entry name" value="Bovine Mitochondrial F1-atpase, Atp Synthase Beta Chain, Chain D, domain 3"/>
    <property type="match status" value="1"/>
</dbReference>
<dbReference type="CDD" id="cd01133">
    <property type="entry name" value="F1-ATPase_beta_CD"/>
    <property type="match status" value="1"/>
</dbReference>
<evidence type="ECO:0000256" key="7">
    <source>
        <dbReference type="ARBA" id="ARBA00022967"/>
    </source>
</evidence>
<evidence type="ECO:0000256" key="4">
    <source>
        <dbReference type="ARBA" id="ARBA00022741"/>
    </source>
</evidence>
<dbReference type="PANTHER" id="PTHR15184">
    <property type="entry name" value="ATP SYNTHASE"/>
    <property type="match status" value="1"/>
</dbReference>
<dbReference type="FunFam" id="3.40.50.300:FF:000004">
    <property type="entry name" value="ATP synthase subunit beta"/>
    <property type="match status" value="1"/>
</dbReference>
<dbReference type="GO" id="GO:0005886">
    <property type="term" value="C:plasma membrane"/>
    <property type="evidence" value="ECO:0007669"/>
    <property type="project" value="UniProtKB-SubCell"/>
</dbReference>
<evidence type="ECO:0000259" key="13">
    <source>
        <dbReference type="SMART" id="SM00382"/>
    </source>
</evidence>
<gene>
    <name evidence="12" type="primary">atpD</name>
    <name evidence="14" type="ORF">HELGO_WM14841</name>
</gene>
<evidence type="ECO:0000256" key="1">
    <source>
        <dbReference type="ARBA" id="ARBA00004170"/>
    </source>
</evidence>
<dbReference type="SUPFAM" id="SSF52540">
    <property type="entry name" value="P-loop containing nucleoside triphosphate hydrolases"/>
    <property type="match status" value="1"/>
</dbReference>
<keyword evidence="7 12" id="KW-1278">Translocase</keyword>
<dbReference type="HAMAP" id="MF_01347">
    <property type="entry name" value="ATP_synth_beta_bact"/>
    <property type="match status" value="1"/>
</dbReference>
<dbReference type="PROSITE" id="PS00152">
    <property type="entry name" value="ATPASE_ALPHA_BETA"/>
    <property type="match status" value="1"/>
</dbReference>
<organism evidence="14">
    <name type="scientific">uncultured Aureispira sp</name>
    <dbReference type="NCBI Taxonomy" id="1331704"/>
    <lineage>
        <taxon>Bacteria</taxon>
        <taxon>Pseudomonadati</taxon>
        <taxon>Bacteroidota</taxon>
        <taxon>Saprospiria</taxon>
        <taxon>Saprospirales</taxon>
        <taxon>Saprospiraceae</taxon>
        <taxon>Aureispira</taxon>
        <taxon>environmental samples</taxon>
    </lineage>
</organism>
<keyword evidence="8 12" id="KW-0406">Ion transport</keyword>
<evidence type="ECO:0000256" key="11">
    <source>
        <dbReference type="ARBA" id="ARBA00023310"/>
    </source>
</evidence>
<keyword evidence="14" id="KW-0378">Hydrolase</keyword>
<dbReference type="InterPro" id="IPR027417">
    <property type="entry name" value="P-loop_NTPase"/>
</dbReference>
<dbReference type="InterPro" id="IPR050053">
    <property type="entry name" value="ATPase_alpha/beta_chains"/>
</dbReference>
<dbReference type="CDD" id="cd18115">
    <property type="entry name" value="ATP-synt_F1_beta_N"/>
    <property type="match status" value="1"/>
</dbReference>
<dbReference type="Pfam" id="PF00006">
    <property type="entry name" value="ATP-synt_ab"/>
    <property type="match status" value="1"/>
</dbReference>
<evidence type="ECO:0000256" key="12">
    <source>
        <dbReference type="HAMAP-Rule" id="MF_01347"/>
    </source>
</evidence>
<comment type="function">
    <text evidence="12">Produces ATP from ADP in the presence of a proton gradient across the membrane. The catalytic sites are hosted primarily by the beta subunits.</text>
</comment>
<sequence>MSQNIGRIKQIIGPVVDVSFSAENAQLPDILNALRVTRDNGEVLILECQKHLGEDSVRTIAMDSTEGLKRGLACVDTGAPIMMPTSNAIKGRLLNVVGDTIDGIQEIDANAVKSSIHRKPPKFEELSTSSEILFTGIKVVDLIAPYLKGGKIGLFGGAGVGKTVLIMELINNIAKGYAGLSVFAGVGERTREGNDLLREMIESNVIRYGEAFVESMEKGEWDLSKVDLKELEGSQATLVFGQMNEPPGARARVALSGLTIAEHFRDGDPSEAKGRDILFFIDNIFRFTQAGAEVSALLGRMPSAVGYQPTLATEMGMMQERITSTKRGSITSVQAVYVPADDLTDPAPATTFAHLDATTVLNRKLASLGIYPAVDPLDSTSKILTKAIVGETHYNCAQRVIFTLQRYKELQDIIAILGMEELSEEDRQIVHRARRVQRFLSQPFHVAEQFTGLKGVLVDIEDTIKGFTMIMDGEVDKYPEAAFNLVGSIEDAIKKGEEMLAEVEA</sequence>
<feature type="domain" description="AAA+ ATPase" evidence="13">
    <location>
        <begin position="148"/>
        <end position="365"/>
    </location>
</feature>
<dbReference type="NCBIfam" id="TIGR01039">
    <property type="entry name" value="atpD"/>
    <property type="match status" value="1"/>
</dbReference>
<protein>
    <recommendedName>
        <fullName evidence="12">ATP synthase subunit beta</fullName>
        <ecNumber evidence="12">7.1.2.2</ecNumber>
    </recommendedName>
    <alternativeName>
        <fullName evidence="12">ATP synthase F1 sector subunit beta</fullName>
    </alternativeName>
    <alternativeName>
        <fullName evidence="12">F-ATPase subunit beta</fullName>
    </alternativeName>
</protein>
<dbReference type="InterPro" id="IPR005722">
    <property type="entry name" value="ATP_synth_F1_bsu"/>
</dbReference>
<keyword evidence="10 12" id="KW-0139">CF(1)</keyword>
<dbReference type="InterPro" id="IPR004100">
    <property type="entry name" value="ATPase_F1/V1/A1_a/bsu_N"/>
</dbReference>
<comment type="similarity">
    <text evidence="2 12">Belongs to the ATPase alpha/beta chains family.</text>
</comment>
<evidence type="ECO:0000256" key="10">
    <source>
        <dbReference type="ARBA" id="ARBA00023196"/>
    </source>
</evidence>
<proteinExistence type="inferred from homology"/>
<keyword evidence="9 12" id="KW-0472">Membrane</keyword>
<evidence type="ECO:0000256" key="8">
    <source>
        <dbReference type="ARBA" id="ARBA00023065"/>
    </source>
</evidence>
<dbReference type="GO" id="GO:0005524">
    <property type="term" value="F:ATP binding"/>
    <property type="evidence" value="ECO:0007669"/>
    <property type="project" value="UniProtKB-UniRule"/>
</dbReference>
<dbReference type="InterPro" id="IPR055190">
    <property type="entry name" value="ATP-synt_VA_C"/>
</dbReference>
<keyword evidence="6 12" id="KW-0067">ATP-binding</keyword>
<evidence type="ECO:0000256" key="6">
    <source>
        <dbReference type="ARBA" id="ARBA00022840"/>
    </source>
</evidence>
<keyword evidence="5 12" id="KW-0375">Hydrogen ion transport</keyword>
<comment type="catalytic activity">
    <reaction evidence="12">
        <text>ATP + H2O + 4 H(+)(in) = ADP + phosphate + 5 H(+)(out)</text>
        <dbReference type="Rhea" id="RHEA:57720"/>
        <dbReference type="ChEBI" id="CHEBI:15377"/>
        <dbReference type="ChEBI" id="CHEBI:15378"/>
        <dbReference type="ChEBI" id="CHEBI:30616"/>
        <dbReference type="ChEBI" id="CHEBI:43474"/>
        <dbReference type="ChEBI" id="CHEBI:456216"/>
        <dbReference type="EC" id="7.1.2.2"/>
    </reaction>
</comment>
<dbReference type="InterPro" id="IPR024034">
    <property type="entry name" value="ATPase_F1/V1_b/a_C"/>
</dbReference>
<dbReference type="InterPro" id="IPR036121">
    <property type="entry name" value="ATPase_F1/V1/A1_a/bsu_N_sf"/>
</dbReference>
<keyword evidence="11 12" id="KW-0066">ATP synthesis</keyword>
<dbReference type="Pfam" id="PF02874">
    <property type="entry name" value="ATP-synt_ab_N"/>
    <property type="match status" value="1"/>
</dbReference>
<dbReference type="EMBL" id="CACVAQ010000177">
    <property type="protein sequence ID" value="CAA6811693.1"/>
    <property type="molecule type" value="Genomic_DNA"/>
</dbReference>
<dbReference type="SUPFAM" id="SSF47917">
    <property type="entry name" value="C-terminal domain of alpha and beta subunits of F1 ATP synthase"/>
    <property type="match status" value="1"/>
</dbReference>
<evidence type="ECO:0000256" key="3">
    <source>
        <dbReference type="ARBA" id="ARBA00022448"/>
    </source>
</evidence>
<dbReference type="GO" id="GO:0046933">
    <property type="term" value="F:proton-transporting ATP synthase activity, rotational mechanism"/>
    <property type="evidence" value="ECO:0007669"/>
    <property type="project" value="UniProtKB-UniRule"/>
</dbReference>
<dbReference type="PANTHER" id="PTHR15184:SF71">
    <property type="entry name" value="ATP SYNTHASE SUBUNIT BETA, MITOCHONDRIAL"/>
    <property type="match status" value="1"/>
</dbReference>
<comment type="subcellular location">
    <subcellularLocation>
        <location evidence="12">Cell membrane</location>
        <topology evidence="12">Peripheral membrane protein</topology>
    </subcellularLocation>
    <subcellularLocation>
        <location evidence="1">Membrane</location>
        <topology evidence="1">Peripheral membrane protein</topology>
    </subcellularLocation>
</comment>
<dbReference type="InterPro" id="IPR003593">
    <property type="entry name" value="AAA+_ATPase"/>
</dbReference>
<dbReference type="AlphaFoldDB" id="A0A6S6T964"/>
<dbReference type="Pfam" id="PF22919">
    <property type="entry name" value="ATP-synt_VA_C"/>
    <property type="match status" value="1"/>
</dbReference>
<dbReference type="Gene3D" id="2.40.10.170">
    <property type="match status" value="1"/>
</dbReference>
<evidence type="ECO:0000256" key="2">
    <source>
        <dbReference type="ARBA" id="ARBA00008936"/>
    </source>
</evidence>
<keyword evidence="3 12" id="KW-0813">Transport</keyword>
<keyword evidence="12" id="KW-1003">Cell membrane</keyword>
<dbReference type="FunFam" id="1.10.1140.10:FF:000001">
    <property type="entry name" value="ATP synthase subunit beta"/>
    <property type="match status" value="1"/>
</dbReference>
<evidence type="ECO:0000256" key="5">
    <source>
        <dbReference type="ARBA" id="ARBA00022781"/>
    </source>
</evidence>
<evidence type="ECO:0000256" key="9">
    <source>
        <dbReference type="ARBA" id="ARBA00023136"/>
    </source>
</evidence>
<dbReference type="CDD" id="cd18110">
    <property type="entry name" value="ATP-synt_F1_beta_C"/>
    <property type="match status" value="1"/>
</dbReference>
<name>A0A6S6T964_9BACT</name>
<dbReference type="GO" id="GO:0016787">
    <property type="term" value="F:hydrolase activity"/>
    <property type="evidence" value="ECO:0007669"/>
    <property type="project" value="UniProtKB-KW"/>
</dbReference>
<dbReference type="GO" id="GO:0045259">
    <property type="term" value="C:proton-transporting ATP synthase complex"/>
    <property type="evidence" value="ECO:0007669"/>
    <property type="project" value="UniProtKB-KW"/>
</dbReference>
<feature type="binding site" evidence="12">
    <location>
        <begin position="156"/>
        <end position="163"/>
    </location>
    <ligand>
        <name>ATP</name>
        <dbReference type="ChEBI" id="CHEBI:30616"/>
    </ligand>
</feature>
<dbReference type="InterPro" id="IPR020003">
    <property type="entry name" value="ATPase_a/bsu_AS"/>
</dbReference>
<evidence type="ECO:0000313" key="14">
    <source>
        <dbReference type="EMBL" id="CAA6811693.1"/>
    </source>
</evidence>
<accession>A0A6S6T964</accession>
<dbReference type="SUPFAM" id="SSF50615">
    <property type="entry name" value="N-terminal domain of alpha and beta subunits of F1 ATP synthase"/>
    <property type="match status" value="1"/>
</dbReference>
<dbReference type="SMART" id="SM00382">
    <property type="entry name" value="AAA"/>
    <property type="match status" value="1"/>
</dbReference>
<dbReference type="EC" id="7.1.2.2" evidence="12"/>
<dbReference type="Gene3D" id="3.40.50.300">
    <property type="entry name" value="P-loop containing nucleotide triphosphate hydrolases"/>
    <property type="match status" value="1"/>
</dbReference>
<keyword evidence="4 12" id="KW-0547">Nucleotide-binding</keyword>
<reference evidence="14" key="1">
    <citation type="submission" date="2020-01" db="EMBL/GenBank/DDBJ databases">
        <authorList>
            <person name="Meier V. D."/>
            <person name="Meier V D."/>
        </authorList>
    </citation>
    <scope>NUCLEOTIDE SEQUENCE</scope>
    <source>
        <strain evidence="14">HLG_WM_MAG_10</strain>
    </source>
</reference>
<dbReference type="InterPro" id="IPR000194">
    <property type="entry name" value="ATPase_F1/V1/A1_a/bsu_nucl-bd"/>
</dbReference>